<feature type="transmembrane region" description="Helical" evidence="10">
    <location>
        <begin position="429"/>
        <end position="448"/>
    </location>
</feature>
<evidence type="ECO:0000256" key="7">
    <source>
        <dbReference type="ARBA" id="ARBA00022989"/>
    </source>
</evidence>
<dbReference type="AlphaFoldDB" id="A0A2K2U204"/>
<keyword evidence="12" id="KW-1185">Reference proteome</keyword>
<feature type="transmembrane region" description="Helical" evidence="10">
    <location>
        <begin position="71"/>
        <end position="94"/>
    </location>
</feature>
<dbReference type="PANTHER" id="PTHR42770:SF4">
    <property type="entry name" value="ARGININE_ORNITHINE ANTIPORTER-RELATED"/>
    <property type="match status" value="1"/>
</dbReference>
<dbReference type="NCBIfam" id="TIGR00905">
    <property type="entry name" value="2A0302"/>
    <property type="match status" value="1"/>
</dbReference>
<dbReference type="GO" id="GO:0022857">
    <property type="term" value="F:transmembrane transporter activity"/>
    <property type="evidence" value="ECO:0007669"/>
    <property type="project" value="InterPro"/>
</dbReference>
<feature type="transmembrane region" description="Helical" evidence="10">
    <location>
        <begin position="454"/>
        <end position="471"/>
    </location>
</feature>
<feature type="transmembrane region" description="Helical" evidence="10">
    <location>
        <begin position="389"/>
        <end position="409"/>
    </location>
</feature>
<evidence type="ECO:0000256" key="6">
    <source>
        <dbReference type="ARBA" id="ARBA00022970"/>
    </source>
</evidence>
<evidence type="ECO:0000256" key="9">
    <source>
        <dbReference type="SAM" id="MobiDB-lite"/>
    </source>
</evidence>
<evidence type="ECO:0000256" key="10">
    <source>
        <dbReference type="SAM" id="Phobius"/>
    </source>
</evidence>
<dbReference type="Gene3D" id="1.20.1740.10">
    <property type="entry name" value="Amino acid/polyamine transporter I"/>
    <property type="match status" value="1"/>
</dbReference>
<dbReference type="PANTHER" id="PTHR42770">
    <property type="entry name" value="AMINO ACID TRANSPORTER-RELATED"/>
    <property type="match status" value="1"/>
</dbReference>
<dbReference type="Pfam" id="PF13520">
    <property type="entry name" value="AA_permease_2"/>
    <property type="match status" value="1"/>
</dbReference>
<evidence type="ECO:0000256" key="2">
    <source>
        <dbReference type="ARBA" id="ARBA00008220"/>
    </source>
</evidence>
<protein>
    <submittedName>
        <fullName evidence="11">Amino acid permease</fullName>
    </submittedName>
</protein>
<keyword evidence="4" id="KW-1003">Cell membrane</keyword>
<keyword evidence="8 10" id="KW-0472">Membrane</keyword>
<accession>A0A2K2U204</accession>
<evidence type="ECO:0000256" key="1">
    <source>
        <dbReference type="ARBA" id="ARBA00004651"/>
    </source>
</evidence>
<feature type="transmembrane region" description="Helical" evidence="10">
    <location>
        <begin position="186"/>
        <end position="206"/>
    </location>
</feature>
<dbReference type="GO" id="GO:0006865">
    <property type="term" value="P:amino acid transport"/>
    <property type="evidence" value="ECO:0007669"/>
    <property type="project" value="UniProtKB-KW"/>
</dbReference>
<name>A0A2K2U204_9ACTN</name>
<reference evidence="11 12" key="1">
    <citation type="journal article" date="2018" name="Int. J. Syst. Evol. Microbiol.">
        <title>Rubneribacter badeniensis gen. nov., sp. nov. and Enteroscipio rubneri gen. nov., sp. nov., new members of the Eggerthellaceae isolated from human faeces.</title>
        <authorList>
            <person name="Danylec N."/>
            <person name="Gobl A."/>
            <person name="Stoll D.A."/>
            <person name="Hetzer B."/>
            <person name="Kulling S.E."/>
            <person name="Huch M."/>
        </authorList>
    </citation>
    <scope>NUCLEOTIDE SEQUENCE [LARGE SCALE GENOMIC DNA]</scope>
    <source>
        <strain evidence="11 12">ResAG-85</strain>
    </source>
</reference>
<dbReference type="PIRSF" id="PIRSF006060">
    <property type="entry name" value="AA_transporter"/>
    <property type="match status" value="1"/>
</dbReference>
<evidence type="ECO:0000256" key="3">
    <source>
        <dbReference type="ARBA" id="ARBA00022448"/>
    </source>
</evidence>
<dbReference type="InterPro" id="IPR002293">
    <property type="entry name" value="AA/rel_permease1"/>
</dbReference>
<keyword evidence="5 10" id="KW-0812">Transmembrane</keyword>
<proteinExistence type="inferred from homology"/>
<organism evidence="11 12">
    <name type="scientific">Rubneribacter badeniensis</name>
    <dbReference type="NCBI Taxonomy" id="2070688"/>
    <lineage>
        <taxon>Bacteria</taxon>
        <taxon>Bacillati</taxon>
        <taxon>Actinomycetota</taxon>
        <taxon>Coriobacteriia</taxon>
        <taxon>Eggerthellales</taxon>
        <taxon>Eggerthellaceae</taxon>
        <taxon>Rubneribacter</taxon>
    </lineage>
</organism>
<feature type="transmembrane region" description="Helical" evidence="10">
    <location>
        <begin position="234"/>
        <end position="253"/>
    </location>
</feature>
<dbReference type="Proteomes" id="UP000236488">
    <property type="component" value="Unassembled WGS sequence"/>
</dbReference>
<sequence length="510" mass="53461">MSASASQHPSASVAPAGSTVPSASADGSSEMAHGKGNLGIFRLATTVITLIMGGGVFTLSGDQAAGGASGAAILTAWSISGVGVLCLVMTFYALSRIKPELKGGIYSYANAGFGDFLGFNSAWGYWISALLCTVSFSALLFGALAYFFPVFGEGTNLASVIGASLLIWFYVFLVSRGIKEATGVNAVITISKFVPIFVGITAIIFLQKFDLGIFMANMAQGAESGMPFFDQVSSTMMITIWVFVGIEGAVAISGRAKKERDVGKATIIAFVCVLSIYLMVSMLSMGVMPLSELAELPNPALAGVMEHAVGQWGAILINGGVVLSLVGAMLGYTVLSSESPYEAAEQGVFIKAFAKTNKKGAPIVTLVVTNIIVEAFLIIMLFSDSTYQFFYTLSAGMILLPYLLSAAYFAKLAFTKPDAFAGKIGGNMVLWRVFGVLGVVYSFFLAWASGAVGLTIMSLLYAPGILVYIKGKKERNEPYLASALDKVVVAIILVAAVVSIVLIATGQVAF</sequence>
<keyword evidence="6" id="KW-0029">Amino-acid transport</keyword>
<feature type="region of interest" description="Disordered" evidence="9">
    <location>
        <begin position="1"/>
        <end position="28"/>
    </location>
</feature>
<dbReference type="InterPro" id="IPR004754">
    <property type="entry name" value="Amino_acid_antiprt"/>
</dbReference>
<evidence type="ECO:0000313" key="11">
    <source>
        <dbReference type="EMBL" id="PNV64238.1"/>
    </source>
</evidence>
<dbReference type="GO" id="GO:0005886">
    <property type="term" value="C:plasma membrane"/>
    <property type="evidence" value="ECO:0007669"/>
    <property type="project" value="UniProtKB-SubCell"/>
</dbReference>
<dbReference type="InterPro" id="IPR050367">
    <property type="entry name" value="APC_superfamily"/>
</dbReference>
<feature type="transmembrane region" description="Helical" evidence="10">
    <location>
        <begin position="123"/>
        <end position="148"/>
    </location>
</feature>
<feature type="transmembrane region" description="Helical" evidence="10">
    <location>
        <begin position="40"/>
        <end position="59"/>
    </location>
</feature>
<feature type="transmembrane region" description="Helical" evidence="10">
    <location>
        <begin position="483"/>
        <end position="504"/>
    </location>
</feature>
<feature type="transmembrane region" description="Helical" evidence="10">
    <location>
        <begin position="310"/>
        <end position="335"/>
    </location>
</feature>
<comment type="similarity">
    <text evidence="2">Belongs to the amino acid-polyamine-organocation (APC) superfamily. Basic amino acid/polyamine antiporter (APA) (TC 2.A.3.2) family.</text>
</comment>
<keyword evidence="7 10" id="KW-1133">Transmembrane helix</keyword>
<comment type="caution">
    <text evidence="11">The sequence shown here is derived from an EMBL/GenBank/DDBJ whole genome shotgun (WGS) entry which is preliminary data.</text>
</comment>
<feature type="transmembrane region" description="Helical" evidence="10">
    <location>
        <begin position="265"/>
        <end position="290"/>
    </location>
</feature>
<evidence type="ECO:0000313" key="12">
    <source>
        <dbReference type="Proteomes" id="UP000236488"/>
    </source>
</evidence>
<feature type="compositionally biased region" description="Polar residues" evidence="9">
    <location>
        <begin position="1"/>
        <end position="10"/>
    </location>
</feature>
<feature type="transmembrane region" description="Helical" evidence="10">
    <location>
        <begin position="363"/>
        <end position="383"/>
    </location>
</feature>
<gene>
    <name evidence="11" type="ORF">C2L80_13045</name>
</gene>
<evidence type="ECO:0000256" key="5">
    <source>
        <dbReference type="ARBA" id="ARBA00022692"/>
    </source>
</evidence>
<evidence type="ECO:0000256" key="8">
    <source>
        <dbReference type="ARBA" id="ARBA00023136"/>
    </source>
</evidence>
<dbReference type="EMBL" id="PPEL01000135">
    <property type="protein sequence ID" value="PNV64238.1"/>
    <property type="molecule type" value="Genomic_DNA"/>
</dbReference>
<feature type="transmembrane region" description="Helical" evidence="10">
    <location>
        <begin position="154"/>
        <end position="174"/>
    </location>
</feature>
<comment type="subcellular location">
    <subcellularLocation>
        <location evidence="1">Cell membrane</location>
        <topology evidence="1">Multi-pass membrane protein</topology>
    </subcellularLocation>
</comment>
<evidence type="ECO:0000256" key="4">
    <source>
        <dbReference type="ARBA" id="ARBA00022475"/>
    </source>
</evidence>
<keyword evidence="3" id="KW-0813">Transport</keyword>